<dbReference type="EMBL" id="LWBO01000012">
    <property type="protein sequence ID" value="OQP48304.1"/>
    <property type="molecule type" value="Genomic_DNA"/>
</dbReference>
<accession>A0ABX3NVP3</accession>
<organism evidence="1 2">
    <name type="scientific">Niastella koreensis</name>
    <dbReference type="NCBI Taxonomy" id="354356"/>
    <lineage>
        <taxon>Bacteria</taxon>
        <taxon>Pseudomonadati</taxon>
        <taxon>Bacteroidota</taxon>
        <taxon>Chitinophagia</taxon>
        <taxon>Chitinophagales</taxon>
        <taxon>Chitinophagaceae</taxon>
        <taxon>Niastella</taxon>
    </lineage>
</organism>
<evidence type="ECO:0000313" key="1">
    <source>
        <dbReference type="EMBL" id="OQP48304.1"/>
    </source>
</evidence>
<sequence length="319" mass="36170">MKPVGGYFGLELNKGGYSYHTVPYTFKSGRSALHFILKECKPTQVYIPFYTCKVILQSFEVAGIAYKYYAIDESLEPVTLPDLANGEYFLYTNYMGLKDAAVNRLSTRYGHQLIVDCTQAFFTKGNGRSWYFNSCRKFFGVPDGAYLYPPDGVPVQPLESSNETYTVTHLMKRFNGQVEEGYAAFKENEELCGPEITGMSAISQYLLSHINYQEVIAARKANFNSLHYIFKNLNQFAIITDPETVPMVYPLITPYTTDRSILYSHGIYVPTFWAEVKEGSKKGFETESKLAESLLPLPIDHRYQDADMQSMAAVIQLAK</sequence>
<dbReference type="Proteomes" id="UP000192277">
    <property type="component" value="Unassembled WGS sequence"/>
</dbReference>
<protein>
    <recommendedName>
        <fullName evidence="3">DegT/DnrJ/EryC1/StrS aminotransferase</fullName>
    </recommendedName>
</protein>
<dbReference type="InterPro" id="IPR015424">
    <property type="entry name" value="PyrdxlP-dep_Trfase"/>
</dbReference>
<comment type="caution">
    <text evidence="1">The sequence shown here is derived from an EMBL/GenBank/DDBJ whole genome shotgun (WGS) entry which is preliminary data.</text>
</comment>
<reference evidence="1 2" key="1">
    <citation type="submission" date="2016-04" db="EMBL/GenBank/DDBJ databases">
        <authorList>
            <person name="Chen L."/>
            <person name="Zhuang W."/>
            <person name="Wang G."/>
        </authorList>
    </citation>
    <scope>NUCLEOTIDE SEQUENCE [LARGE SCALE GENOMIC DNA]</scope>
    <source>
        <strain evidence="2">GR20</strain>
    </source>
</reference>
<keyword evidence="2" id="KW-1185">Reference proteome</keyword>
<evidence type="ECO:0000313" key="2">
    <source>
        <dbReference type="Proteomes" id="UP000192277"/>
    </source>
</evidence>
<name>A0ABX3NVP3_9BACT</name>
<dbReference type="RefSeq" id="WP_014221500.1">
    <property type="nucleotide sequence ID" value="NZ_LWBO01000012.1"/>
</dbReference>
<proteinExistence type="predicted"/>
<evidence type="ECO:0008006" key="3">
    <source>
        <dbReference type="Google" id="ProtNLM"/>
    </source>
</evidence>
<dbReference type="SUPFAM" id="SSF53383">
    <property type="entry name" value="PLP-dependent transferases"/>
    <property type="match status" value="1"/>
</dbReference>
<gene>
    <name evidence="1" type="ORF">A4D02_06200</name>
</gene>